<organism evidence="7 8">
    <name type="scientific">Momordica charantia</name>
    <name type="common">Bitter gourd</name>
    <name type="synonym">Balsam pear</name>
    <dbReference type="NCBI Taxonomy" id="3673"/>
    <lineage>
        <taxon>Eukaryota</taxon>
        <taxon>Viridiplantae</taxon>
        <taxon>Streptophyta</taxon>
        <taxon>Embryophyta</taxon>
        <taxon>Tracheophyta</taxon>
        <taxon>Spermatophyta</taxon>
        <taxon>Magnoliopsida</taxon>
        <taxon>eudicotyledons</taxon>
        <taxon>Gunneridae</taxon>
        <taxon>Pentapetalae</taxon>
        <taxon>rosids</taxon>
        <taxon>fabids</taxon>
        <taxon>Cucurbitales</taxon>
        <taxon>Cucurbitaceae</taxon>
        <taxon>Momordiceae</taxon>
        <taxon>Momordica</taxon>
    </lineage>
</organism>
<dbReference type="GO" id="GO:0030170">
    <property type="term" value="F:pyridoxal phosphate binding"/>
    <property type="evidence" value="ECO:0007669"/>
    <property type="project" value="InterPro"/>
</dbReference>
<feature type="domain" description="Aminotransferase class I/classII large" evidence="6">
    <location>
        <begin position="42"/>
        <end position="408"/>
    </location>
</feature>
<proteinExistence type="inferred from homology"/>
<dbReference type="InterPro" id="IPR004839">
    <property type="entry name" value="Aminotransferase_I/II_large"/>
</dbReference>
<comment type="similarity">
    <text evidence="2 4">Belongs to the class-I pyridoxal-phosphate-dependent aminotransferase family.</text>
</comment>
<accession>A0A6J1D8V4</accession>
<gene>
    <name evidence="8" type="primary">LOC111017987</name>
</gene>
<dbReference type="Gene3D" id="3.90.1150.10">
    <property type="entry name" value="Aspartate Aminotransferase, domain 1"/>
    <property type="match status" value="1"/>
</dbReference>
<reference evidence="8" key="1">
    <citation type="submission" date="2025-08" db="UniProtKB">
        <authorList>
            <consortium name="RefSeq"/>
        </authorList>
    </citation>
    <scope>IDENTIFICATION</scope>
    <source>
        <strain evidence="8">OHB3-1</strain>
    </source>
</reference>
<dbReference type="KEGG" id="mcha:111017987"/>
<keyword evidence="7" id="KW-1185">Reference proteome</keyword>
<sequence>MENGPIEWRFQGNFKRNAPAKPSIAVALDRLRQSLDKDDQRTVISLGLGDPSIFASYRIDSAAEDAIADAVRSTKFNSYSPPLGIPEARRAVADHLSRDLPYRLPADDVFLTSGCVQGIQTILTVLSSSPGANILLPRPGFPVYELRAAFAHIETRYFDLLPQKDWEVDLNGVEALLDDKTAALVIINPVNPCGSVYTRAHLQEIAETARKLGVMVISDEVYANLNFGCNPFVPMGAFSSIAPVITLGSISKRWFVPGWRFGWLVANDPHGILHHSGIVERIKRYINFTMVPATFIQAAIPQILETTKEDFFYRINRLLREAAYTFYEGLKEIPCIICPNKPQGSMFMIVKLDLSLLEGIEDDYEFCVQLAKEESVIILPGDVVGLKNWLRISFAIDIADLKDSLRRIKAFCQRHVRICQA</sequence>
<dbReference type="OrthoDB" id="7042322at2759"/>
<dbReference type="CDD" id="cd00609">
    <property type="entry name" value="AAT_like"/>
    <property type="match status" value="1"/>
</dbReference>
<dbReference type="Pfam" id="PF00155">
    <property type="entry name" value="Aminotran_1_2"/>
    <property type="match status" value="1"/>
</dbReference>
<dbReference type="GO" id="GO:0004838">
    <property type="term" value="F:L-tyrosine-2-oxoglutarate transaminase activity"/>
    <property type="evidence" value="ECO:0007669"/>
    <property type="project" value="TreeGrafter"/>
</dbReference>
<dbReference type="GO" id="GO:0006572">
    <property type="term" value="P:L-tyrosine catabolic process"/>
    <property type="evidence" value="ECO:0007669"/>
    <property type="project" value="TreeGrafter"/>
</dbReference>
<dbReference type="NCBIfam" id="TIGR01265">
    <property type="entry name" value="tyr_nico_aTase"/>
    <property type="match status" value="1"/>
</dbReference>
<evidence type="ECO:0000259" key="6">
    <source>
        <dbReference type="Pfam" id="PF00155"/>
    </source>
</evidence>
<dbReference type="RefSeq" id="XP_022149596.1">
    <property type="nucleotide sequence ID" value="XM_022293904.1"/>
</dbReference>
<evidence type="ECO:0000256" key="2">
    <source>
        <dbReference type="ARBA" id="ARBA00007441"/>
    </source>
</evidence>
<dbReference type="GeneID" id="111017987"/>
<dbReference type="AlphaFoldDB" id="A0A6J1D8V4"/>
<evidence type="ECO:0000313" key="8">
    <source>
        <dbReference type="RefSeq" id="XP_022149596.1"/>
    </source>
</evidence>
<comment type="cofactor">
    <cofactor evidence="1 4 5">
        <name>pyridoxal 5'-phosphate</name>
        <dbReference type="ChEBI" id="CHEBI:597326"/>
    </cofactor>
</comment>
<dbReference type="PIRSF" id="PIRSF000517">
    <property type="entry name" value="Tyr_transaminase"/>
    <property type="match status" value="1"/>
</dbReference>
<protein>
    <submittedName>
        <fullName evidence="8">Tyrosine aminotransferase-like</fullName>
    </submittedName>
</protein>
<dbReference type="PANTHER" id="PTHR45744:SF11">
    <property type="entry name" value="TYROSINE AMINOTRANSFERASE"/>
    <property type="match status" value="1"/>
</dbReference>
<dbReference type="FunFam" id="3.40.640.10:FF:000048">
    <property type="entry name" value="tyrosine aminotransferase"/>
    <property type="match status" value="1"/>
</dbReference>
<dbReference type="InterPro" id="IPR015422">
    <property type="entry name" value="PyrdxlP-dep_Trfase_small"/>
</dbReference>
<dbReference type="InterPro" id="IPR005958">
    <property type="entry name" value="TyrNic_aminoTrfase"/>
</dbReference>
<dbReference type="Gene3D" id="3.40.640.10">
    <property type="entry name" value="Type I PLP-dependent aspartate aminotransferase-like (Major domain)"/>
    <property type="match status" value="1"/>
</dbReference>
<dbReference type="Proteomes" id="UP000504603">
    <property type="component" value="Unplaced"/>
</dbReference>
<keyword evidence="3 4" id="KW-0663">Pyridoxal phosphate</keyword>
<dbReference type="SUPFAM" id="SSF53383">
    <property type="entry name" value="PLP-dependent transferases"/>
    <property type="match status" value="1"/>
</dbReference>
<feature type="modified residue" description="N6-(pyridoxal phosphate)lysine" evidence="5">
    <location>
        <position position="252"/>
    </location>
</feature>
<name>A0A6J1D8V4_MOMCH</name>
<dbReference type="InterPro" id="IPR015421">
    <property type="entry name" value="PyrdxlP-dep_Trfase_major"/>
</dbReference>
<evidence type="ECO:0000313" key="7">
    <source>
        <dbReference type="Proteomes" id="UP000504603"/>
    </source>
</evidence>
<evidence type="ECO:0000256" key="5">
    <source>
        <dbReference type="PIRSR" id="PIRSR000517-1"/>
    </source>
</evidence>
<evidence type="ECO:0000256" key="4">
    <source>
        <dbReference type="PIRNR" id="PIRNR000517"/>
    </source>
</evidence>
<dbReference type="PANTHER" id="PTHR45744">
    <property type="entry name" value="TYROSINE AMINOTRANSFERASE"/>
    <property type="match status" value="1"/>
</dbReference>
<dbReference type="InterPro" id="IPR015424">
    <property type="entry name" value="PyrdxlP-dep_Trfase"/>
</dbReference>
<evidence type="ECO:0000256" key="3">
    <source>
        <dbReference type="ARBA" id="ARBA00022898"/>
    </source>
</evidence>
<evidence type="ECO:0000256" key="1">
    <source>
        <dbReference type="ARBA" id="ARBA00001933"/>
    </source>
</evidence>